<sequence length="66" mass="7859">MSENPFFEFRWKSRNFRPHAGHREPPELYARSRRNRSCSIRAQHCAIASLLNRAWKPLSYASKLEV</sequence>
<proteinExistence type="predicted"/>
<reference evidence="1" key="2">
    <citation type="submission" date="2015-02" db="UniProtKB">
        <authorList>
            <consortium name="EnsemblMetazoa"/>
        </authorList>
    </citation>
    <scope>IDENTIFICATION</scope>
</reference>
<evidence type="ECO:0000313" key="1">
    <source>
        <dbReference type="EnsemblMetazoa" id="SMAR000012-PA"/>
    </source>
</evidence>
<dbReference type="EMBL" id="JH429555">
    <property type="status" value="NOT_ANNOTATED_CDS"/>
    <property type="molecule type" value="Genomic_DNA"/>
</dbReference>
<dbReference type="AlphaFoldDB" id="T1IGR4"/>
<organism evidence="1 2">
    <name type="scientific">Strigamia maritima</name>
    <name type="common">European centipede</name>
    <name type="synonym">Geophilus maritimus</name>
    <dbReference type="NCBI Taxonomy" id="126957"/>
    <lineage>
        <taxon>Eukaryota</taxon>
        <taxon>Metazoa</taxon>
        <taxon>Ecdysozoa</taxon>
        <taxon>Arthropoda</taxon>
        <taxon>Myriapoda</taxon>
        <taxon>Chilopoda</taxon>
        <taxon>Pleurostigmophora</taxon>
        <taxon>Geophilomorpha</taxon>
        <taxon>Linotaeniidae</taxon>
        <taxon>Strigamia</taxon>
    </lineage>
</organism>
<evidence type="ECO:0000313" key="2">
    <source>
        <dbReference type="Proteomes" id="UP000014500"/>
    </source>
</evidence>
<dbReference type="HOGENOM" id="CLU_2834385_0_0_1"/>
<dbReference type="EnsemblMetazoa" id="SMAR000012-RA">
    <property type="protein sequence ID" value="SMAR000012-PA"/>
    <property type="gene ID" value="SMAR000012"/>
</dbReference>
<protein>
    <submittedName>
        <fullName evidence="1">Uncharacterized protein</fullName>
    </submittedName>
</protein>
<keyword evidence="2" id="KW-1185">Reference proteome</keyword>
<accession>T1IGR4</accession>
<dbReference type="Proteomes" id="UP000014500">
    <property type="component" value="Unassembled WGS sequence"/>
</dbReference>
<reference evidence="2" key="1">
    <citation type="submission" date="2011-05" db="EMBL/GenBank/DDBJ databases">
        <authorList>
            <person name="Richards S.R."/>
            <person name="Qu J."/>
            <person name="Jiang H."/>
            <person name="Jhangiani S.N."/>
            <person name="Agravi P."/>
            <person name="Goodspeed R."/>
            <person name="Gross S."/>
            <person name="Mandapat C."/>
            <person name="Jackson L."/>
            <person name="Mathew T."/>
            <person name="Pu L."/>
            <person name="Thornton R."/>
            <person name="Saada N."/>
            <person name="Wilczek-Boney K.B."/>
            <person name="Lee S."/>
            <person name="Kovar C."/>
            <person name="Wu Y."/>
            <person name="Scherer S.E."/>
            <person name="Worley K.C."/>
            <person name="Muzny D.M."/>
            <person name="Gibbs R."/>
        </authorList>
    </citation>
    <scope>NUCLEOTIDE SEQUENCE</scope>
    <source>
        <strain evidence="2">Brora</strain>
    </source>
</reference>
<name>T1IGR4_STRMM</name>